<reference evidence="6" key="1">
    <citation type="journal article" date="2019" name="Int. J. Syst. Evol. Microbiol.">
        <title>The Global Catalogue of Microorganisms (GCM) 10K type strain sequencing project: providing services to taxonomists for standard genome sequencing and annotation.</title>
        <authorList>
            <consortium name="The Broad Institute Genomics Platform"/>
            <consortium name="The Broad Institute Genome Sequencing Center for Infectious Disease"/>
            <person name="Wu L."/>
            <person name="Ma J."/>
        </authorList>
    </citation>
    <scope>NUCLEOTIDE SEQUENCE [LARGE SCALE GENOMIC DNA]</scope>
    <source>
        <strain evidence="6">JCM 17906</strain>
    </source>
</reference>
<dbReference type="InterPro" id="IPR000644">
    <property type="entry name" value="CBS_dom"/>
</dbReference>
<feature type="region of interest" description="Disordered" evidence="3">
    <location>
        <begin position="129"/>
        <end position="168"/>
    </location>
</feature>
<dbReference type="SUPFAM" id="SSF54631">
    <property type="entry name" value="CBS-domain pair"/>
    <property type="match status" value="1"/>
</dbReference>
<name>A0ABP8RT86_9PSEU</name>
<dbReference type="Pfam" id="PF00571">
    <property type="entry name" value="CBS"/>
    <property type="match status" value="2"/>
</dbReference>
<comment type="caution">
    <text evidence="5">The sequence shown here is derived from an EMBL/GenBank/DDBJ whole genome shotgun (WGS) entry which is preliminary data.</text>
</comment>
<protein>
    <recommendedName>
        <fullName evidence="4">CBS domain-containing protein</fullName>
    </recommendedName>
</protein>
<feature type="compositionally biased region" description="Basic and acidic residues" evidence="3">
    <location>
        <begin position="159"/>
        <end position="168"/>
    </location>
</feature>
<dbReference type="InterPro" id="IPR051257">
    <property type="entry name" value="Diverse_CBS-Domain"/>
</dbReference>
<dbReference type="Gene3D" id="3.10.580.10">
    <property type="entry name" value="CBS-domain"/>
    <property type="match status" value="2"/>
</dbReference>
<dbReference type="InterPro" id="IPR046342">
    <property type="entry name" value="CBS_dom_sf"/>
</dbReference>
<keyword evidence="6" id="KW-1185">Reference proteome</keyword>
<evidence type="ECO:0000256" key="3">
    <source>
        <dbReference type="SAM" id="MobiDB-lite"/>
    </source>
</evidence>
<dbReference type="RefSeq" id="WP_345418264.1">
    <property type="nucleotide sequence ID" value="NZ_BAABGT010000036.1"/>
</dbReference>
<dbReference type="PROSITE" id="PS51371">
    <property type="entry name" value="CBS"/>
    <property type="match status" value="2"/>
</dbReference>
<evidence type="ECO:0000313" key="5">
    <source>
        <dbReference type="EMBL" id="GAA4547425.1"/>
    </source>
</evidence>
<dbReference type="SMART" id="SM00116">
    <property type="entry name" value="CBS"/>
    <property type="match status" value="2"/>
</dbReference>
<dbReference type="Proteomes" id="UP001501598">
    <property type="component" value="Unassembled WGS sequence"/>
</dbReference>
<dbReference type="PANTHER" id="PTHR43080:SF26">
    <property type="entry name" value="REGULATORY PROTEIN"/>
    <property type="match status" value="1"/>
</dbReference>
<sequence>MTGPSGSGPTAADVMTSPVLTVRVGTTVRAAAAMLAAHGFTAAPVLDGAGRLVGVVTEADLLRGTAVVDDVMGTPPLVRAPADPLADVVTLMLEAHVRSIPIVEADRLVGIVTRRDALRMLAWGEHTADEVRRRRGLPPPAPGGRTGRSTEPAVAGPGEQERRRWTER</sequence>
<dbReference type="PANTHER" id="PTHR43080">
    <property type="entry name" value="CBS DOMAIN-CONTAINING PROTEIN CBSX3, MITOCHONDRIAL"/>
    <property type="match status" value="1"/>
</dbReference>
<proteinExistence type="predicted"/>
<evidence type="ECO:0000256" key="2">
    <source>
        <dbReference type="PROSITE-ProRule" id="PRU00703"/>
    </source>
</evidence>
<feature type="domain" description="CBS" evidence="4">
    <location>
        <begin position="15"/>
        <end position="71"/>
    </location>
</feature>
<accession>A0ABP8RT86</accession>
<evidence type="ECO:0000256" key="1">
    <source>
        <dbReference type="ARBA" id="ARBA00023122"/>
    </source>
</evidence>
<evidence type="ECO:0000313" key="6">
    <source>
        <dbReference type="Proteomes" id="UP001501598"/>
    </source>
</evidence>
<evidence type="ECO:0000259" key="4">
    <source>
        <dbReference type="PROSITE" id="PS51371"/>
    </source>
</evidence>
<keyword evidence="1 2" id="KW-0129">CBS domain</keyword>
<organism evidence="5 6">
    <name type="scientific">Pseudonocardia xishanensis</name>
    <dbReference type="NCBI Taxonomy" id="630995"/>
    <lineage>
        <taxon>Bacteria</taxon>
        <taxon>Bacillati</taxon>
        <taxon>Actinomycetota</taxon>
        <taxon>Actinomycetes</taxon>
        <taxon>Pseudonocardiales</taxon>
        <taxon>Pseudonocardiaceae</taxon>
        <taxon>Pseudonocardia</taxon>
    </lineage>
</organism>
<gene>
    <name evidence="5" type="ORF">GCM10023175_31710</name>
</gene>
<feature type="domain" description="CBS" evidence="4">
    <location>
        <begin position="72"/>
        <end position="130"/>
    </location>
</feature>
<dbReference type="EMBL" id="BAABGT010000036">
    <property type="protein sequence ID" value="GAA4547425.1"/>
    <property type="molecule type" value="Genomic_DNA"/>
</dbReference>